<dbReference type="InterPro" id="IPR005017">
    <property type="entry name" value="OMPP1/FadL/TodX"/>
</dbReference>
<organism evidence="9 10">
    <name type="scientific">Labrys neptuniae</name>
    <dbReference type="NCBI Taxonomy" id="376174"/>
    <lineage>
        <taxon>Bacteria</taxon>
        <taxon>Pseudomonadati</taxon>
        <taxon>Pseudomonadota</taxon>
        <taxon>Alphaproteobacteria</taxon>
        <taxon>Hyphomicrobiales</taxon>
        <taxon>Xanthobacteraceae</taxon>
        <taxon>Labrys</taxon>
    </lineage>
</organism>
<name>A0ABV3PEB0_9HYPH</name>
<gene>
    <name evidence="9" type="ORF">ABXS05_00365</name>
</gene>
<keyword evidence="5 8" id="KW-0732">Signal</keyword>
<keyword evidence="6" id="KW-0472">Membrane</keyword>
<comment type="caution">
    <text evidence="9">The sequence shown here is derived from an EMBL/GenBank/DDBJ whole genome shotgun (WGS) entry which is preliminary data.</text>
</comment>
<evidence type="ECO:0000256" key="6">
    <source>
        <dbReference type="ARBA" id="ARBA00023136"/>
    </source>
</evidence>
<dbReference type="Proteomes" id="UP001555786">
    <property type="component" value="Unassembled WGS sequence"/>
</dbReference>
<comment type="subcellular location">
    <subcellularLocation>
        <location evidence="1">Cell outer membrane</location>
        <topology evidence="1">Multi-pass membrane protein</topology>
    </subcellularLocation>
</comment>
<keyword evidence="10" id="KW-1185">Reference proteome</keyword>
<dbReference type="SUPFAM" id="SSF56935">
    <property type="entry name" value="Porins"/>
    <property type="match status" value="1"/>
</dbReference>
<evidence type="ECO:0000313" key="10">
    <source>
        <dbReference type="Proteomes" id="UP001555786"/>
    </source>
</evidence>
<dbReference type="RefSeq" id="WP_367622530.1">
    <property type="nucleotide sequence ID" value="NZ_JBFNQD010000001.1"/>
</dbReference>
<sequence>MARNTQLAFLLMAGVSLVASQAYAGSFALREQSTIGLGQGFAGVAAGSGGLSSMYWNPATMTAIPGWQSQWSVSGIFPQAEITPTFVGLPAPLWQGTSTGDIAQDGILAAGYTSYQVNDRLWIGLATNTPFGLVTKNPFNSPGQVYARTSRVISFDVNPTIAYKVTDWLSVGLGFQAMYFKTRLTQAAPFPGLPPGSATLPGAPTASIEGDSWGYGLTAGLTITPVDGTQIGIGYRSAVKQDLEGTLRNPGAALPILRQMRVKADLTLPDQLTIGITQRVTPELTLSAGFEWTNWSRFGVIPVVATSGPAAGREVTTLPFKYDDGYYASIGGEYAWSPELTLRAGLGYEWSPISDTNRDLRLPDSDRIHASIGLGYKFNNKLSVDLAYSHLFALNGDIKLDSRNPHYSGLPYFGKVDASVDIVSAGLTYRWDDPGEPNQPGIFK</sequence>
<evidence type="ECO:0000313" key="9">
    <source>
        <dbReference type="EMBL" id="MEW9303971.1"/>
    </source>
</evidence>
<comment type="similarity">
    <text evidence="2">Belongs to the OmpP1/FadL family.</text>
</comment>
<keyword evidence="4" id="KW-0812">Transmembrane</keyword>
<evidence type="ECO:0000256" key="1">
    <source>
        <dbReference type="ARBA" id="ARBA00004571"/>
    </source>
</evidence>
<proteinExistence type="inferred from homology"/>
<evidence type="ECO:0000256" key="4">
    <source>
        <dbReference type="ARBA" id="ARBA00022692"/>
    </source>
</evidence>
<evidence type="ECO:0000256" key="5">
    <source>
        <dbReference type="ARBA" id="ARBA00022729"/>
    </source>
</evidence>
<accession>A0ABV3PEB0</accession>
<feature type="chain" id="PRO_5045257165" evidence="8">
    <location>
        <begin position="25"/>
        <end position="444"/>
    </location>
</feature>
<evidence type="ECO:0000256" key="2">
    <source>
        <dbReference type="ARBA" id="ARBA00008163"/>
    </source>
</evidence>
<evidence type="ECO:0000256" key="3">
    <source>
        <dbReference type="ARBA" id="ARBA00022452"/>
    </source>
</evidence>
<dbReference type="PANTHER" id="PTHR35093:SF8">
    <property type="entry name" value="OUTER MEMBRANE PROTEIN NMB0088-RELATED"/>
    <property type="match status" value="1"/>
</dbReference>
<evidence type="ECO:0000256" key="7">
    <source>
        <dbReference type="ARBA" id="ARBA00023237"/>
    </source>
</evidence>
<dbReference type="PANTHER" id="PTHR35093">
    <property type="entry name" value="OUTER MEMBRANE PROTEIN NMB0088-RELATED"/>
    <property type="match status" value="1"/>
</dbReference>
<dbReference type="EMBL" id="JBFNQD010000001">
    <property type="protein sequence ID" value="MEW9303971.1"/>
    <property type="molecule type" value="Genomic_DNA"/>
</dbReference>
<keyword evidence="3" id="KW-1134">Transmembrane beta strand</keyword>
<dbReference type="Gene3D" id="2.40.160.60">
    <property type="entry name" value="Outer membrane protein transport protein (OMPP1/FadL/TodX)"/>
    <property type="match status" value="1"/>
</dbReference>
<dbReference type="Pfam" id="PF03349">
    <property type="entry name" value="Toluene_X"/>
    <property type="match status" value="1"/>
</dbReference>
<reference evidence="9 10" key="1">
    <citation type="submission" date="2024-07" db="EMBL/GenBank/DDBJ databases">
        <title>Description of Labrys sedimenti sp. nov., isolated from a diclofenac-degrading enrichment culture.</title>
        <authorList>
            <person name="Tancsics A."/>
            <person name="Csepanyi A."/>
        </authorList>
    </citation>
    <scope>NUCLEOTIDE SEQUENCE [LARGE SCALE GENOMIC DNA]</scope>
    <source>
        <strain evidence="9 10">LMG 23578</strain>
    </source>
</reference>
<keyword evidence="7" id="KW-0998">Cell outer membrane</keyword>
<evidence type="ECO:0000256" key="8">
    <source>
        <dbReference type="SAM" id="SignalP"/>
    </source>
</evidence>
<protein>
    <submittedName>
        <fullName evidence="9">Outer membrane protein transport protein</fullName>
    </submittedName>
</protein>
<feature type="signal peptide" evidence="8">
    <location>
        <begin position="1"/>
        <end position="24"/>
    </location>
</feature>